<accession>A0A8S4QUP7</accession>
<organism evidence="2 3">
    <name type="scientific">Pararge aegeria aegeria</name>
    <dbReference type="NCBI Taxonomy" id="348720"/>
    <lineage>
        <taxon>Eukaryota</taxon>
        <taxon>Metazoa</taxon>
        <taxon>Ecdysozoa</taxon>
        <taxon>Arthropoda</taxon>
        <taxon>Hexapoda</taxon>
        <taxon>Insecta</taxon>
        <taxon>Pterygota</taxon>
        <taxon>Neoptera</taxon>
        <taxon>Endopterygota</taxon>
        <taxon>Lepidoptera</taxon>
        <taxon>Glossata</taxon>
        <taxon>Ditrysia</taxon>
        <taxon>Papilionoidea</taxon>
        <taxon>Nymphalidae</taxon>
        <taxon>Satyrinae</taxon>
        <taxon>Satyrini</taxon>
        <taxon>Parargina</taxon>
        <taxon>Pararge</taxon>
    </lineage>
</organism>
<name>A0A8S4QUP7_9NEOP</name>
<evidence type="ECO:0000313" key="2">
    <source>
        <dbReference type="EMBL" id="CAH2217954.1"/>
    </source>
</evidence>
<sequence length="102" mass="11414">MTFFSFISSDTFYDRDTGGVNEIEADVSNKTTLQRVAPSHKHETSIKRNEEACWRASEWGSAKKSLNPRARSSEGIVGLRARHVRPNLGSGDDWSERVTDGD</sequence>
<proteinExistence type="predicted"/>
<reference evidence="2" key="1">
    <citation type="submission" date="2022-03" db="EMBL/GenBank/DDBJ databases">
        <authorList>
            <person name="Lindestad O."/>
        </authorList>
    </citation>
    <scope>NUCLEOTIDE SEQUENCE</scope>
</reference>
<dbReference type="AlphaFoldDB" id="A0A8S4QUP7"/>
<keyword evidence="3" id="KW-1185">Reference proteome</keyword>
<gene>
    <name evidence="2" type="primary">jg19122</name>
    <name evidence="2" type="ORF">PAEG_LOCUS5830</name>
</gene>
<feature type="region of interest" description="Disordered" evidence="1">
    <location>
        <begin position="64"/>
        <end position="102"/>
    </location>
</feature>
<evidence type="ECO:0000313" key="3">
    <source>
        <dbReference type="Proteomes" id="UP000838756"/>
    </source>
</evidence>
<protein>
    <submittedName>
        <fullName evidence="2">Jg19122 protein</fullName>
    </submittedName>
</protein>
<dbReference type="EMBL" id="CAKXAJ010018857">
    <property type="protein sequence ID" value="CAH2217954.1"/>
    <property type="molecule type" value="Genomic_DNA"/>
</dbReference>
<dbReference type="Proteomes" id="UP000838756">
    <property type="component" value="Unassembled WGS sequence"/>
</dbReference>
<evidence type="ECO:0000256" key="1">
    <source>
        <dbReference type="SAM" id="MobiDB-lite"/>
    </source>
</evidence>
<comment type="caution">
    <text evidence="2">The sequence shown here is derived from an EMBL/GenBank/DDBJ whole genome shotgun (WGS) entry which is preliminary data.</text>
</comment>